<feature type="signal peptide" evidence="1">
    <location>
        <begin position="1"/>
        <end position="21"/>
    </location>
</feature>
<dbReference type="SMART" id="SM00452">
    <property type="entry name" value="STI"/>
    <property type="match status" value="2"/>
</dbReference>
<dbReference type="SUPFAM" id="SSF50386">
    <property type="entry name" value="STI-like"/>
    <property type="match status" value="2"/>
</dbReference>
<evidence type="ECO:0000313" key="2">
    <source>
        <dbReference type="EMBL" id="CAG7904493.1"/>
    </source>
</evidence>
<dbReference type="InterPro" id="IPR002160">
    <property type="entry name" value="Prot_inh_Kunz-lg"/>
</dbReference>
<dbReference type="PANTHER" id="PTHR33107:SF64">
    <property type="entry name" value="(RAPE) HYPOTHETICAL PROTEIN"/>
    <property type="match status" value="1"/>
</dbReference>
<accession>A0A8D9MAD1</accession>
<dbReference type="Gramene" id="A07p41370.2_BraZ1">
    <property type="protein sequence ID" value="A07p41370.2_BraZ1.CDS"/>
    <property type="gene ID" value="A07g41370.2_BraZ1"/>
</dbReference>
<feature type="chain" id="PRO_5034438846" evidence="1">
    <location>
        <begin position="22"/>
        <end position="320"/>
    </location>
</feature>
<proteinExistence type="predicted"/>
<name>A0A8D9MAD1_BRACM</name>
<protein>
    <submittedName>
        <fullName evidence="2">Uncharacterized protein</fullName>
    </submittedName>
</protein>
<dbReference type="AlphaFoldDB" id="A0A8D9MAD1"/>
<dbReference type="Gene3D" id="2.80.10.50">
    <property type="match status" value="3"/>
</dbReference>
<dbReference type="GO" id="GO:0004866">
    <property type="term" value="F:endopeptidase inhibitor activity"/>
    <property type="evidence" value="ECO:0007669"/>
    <property type="project" value="InterPro"/>
</dbReference>
<organism evidence="2 3">
    <name type="scientific">Brassica campestris</name>
    <name type="common">Field mustard</name>
    <dbReference type="NCBI Taxonomy" id="3711"/>
    <lineage>
        <taxon>Eukaryota</taxon>
        <taxon>Viridiplantae</taxon>
        <taxon>Streptophyta</taxon>
        <taxon>Embryophyta</taxon>
        <taxon>Tracheophyta</taxon>
        <taxon>Spermatophyta</taxon>
        <taxon>Magnoliopsida</taxon>
        <taxon>eudicotyledons</taxon>
        <taxon>Gunneridae</taxon>
        <taxon>Pentapetalae</taxon>
        <taxon>rosids</taxon>
        <taxon>malvids</taxon>
        <taxon>Brassicales</taxon>
        <taxon>Brassicaceae</taxon>
        <taxon>Brassiceae</taxon>
        <taxon>Brassica</taxon>
    </lineage>
</organism>
<dbReference type="PRINTS" id="PR00291">
    <property type="entry name" value="KUNITZINHBTR"/>
</dbReference>
<evidence type="ECO:0000313" key="3">
    <source>
        <dbReference type="Proteomes" id="UP000694005"/>
    </source>
</evidence>
<dbReference type="PANTHER" id="PTHR33107">
    <property type="entry name" value="KUNITZ TRYPSIN INHIBITOR 2"/>
    <property type="match status" value="1"/>
</dbReference>
<dbReference type="EMBL" id="LS974623">
    <property type="protein sequence ID" value="CAG7904493.1"/>
    <property type="molecule type" value="Genomic_DNA"/>
</dbReference>
<gene>
    <name evidence="2" type="ORF">BRAPAZ1V2_A07P41370.2</name>
</gene>
<keyword evidence="1" id="KW-0732">Signal</keyword>
<sequence length="320" mass="35564">MNPMFYFLLALTAILATTANAGGPVLDIEGNIIFGGSYYVIPVFFGADGGGLTLSPLGNKQCPLYIGQEPSEANMGIPVRFSNWKSRVGFVPESENLNIAMDVKATICVHFFQIKKDGDSSNGYNIVFCPNDKDCIDVGIFVDKDGVRRLALSSTPFPVMFLNSTDETETSLSNTTAPHNFYRLGFVPESESLSIEMDTKATICGQSTYWWVAAPDMPKMLFVTAGPNPKEHVEDSRRSFFQIKKAEDFRIGYKIVFCPQDNYCMDVGIHEDTEAPLKLFARHCKDNHGIRRLALSSEPFSVRFVKAYGTEISYKTMSII</sequence>
<evidence type="ECO:0000256" key="1">
    <source>
        <dbReference type="SAM" id="SignalP"/>
    </source>
</evidence>
<dbReference type="Pfam" id="PF00197">
    <property type="entry name" value="Kunitz_legume"/>
    <property type="match status" value="3"/>
</dbReference>
<dbReference type="InterPro" id="IPR011065">
    <property type="entry name" value="Kunitz_inhibitor_STI-like_sf"/>
</dbReference>
<reference evidence="2 3" key="1">
    <citation type="submission" date="2021-07" db="EMBL/GenBank/DDBJ databases">
        <authorList>
            <consortium name="Genoscope - CEA"/>
            <person name="William W."/>
        </authorList>
    </citation>
    <scope>NUCLEOTIDE SEQUENCE [LARGE SCALE GENOMIC DNA]</scope>
</reference>
<dbReference type="Proteomes" id="UP000694005">
    <property type="component" value="Chromosome A07"/>
</dbReference>
<dbReference type="PROSITE" id="PS00283">
    <property type="entry name" value="SOYBEAN_KUNITZ"/>
    <property type="match status" value="1"/>
</dbReference>